<proteinExistence type="predicted"/>
<feature type="transmembrane region" description="Helical" evidence="1">
    <location>
        <begin position="48"/>
        <end position="67"/>
    </location>
</feature>
<keyword evidence="3" id="KW-1185">Reference proteome</keyword>
<evidence type="ECO:0000313" key="2">
    <source>
        <dbReference type="EMBL" id="QXQ15484.1"/>
    </source>
</evidence>
<evidence type="ECO:0000256" key="1">
    <source>
        <dbReference type="SAM" id="Phobius"/>
    </source>
</evidence>
<feature type="transmembrane region" description="Helical" evidence="1">
    <location>
        <begin position="20"/>
        <end position="41"/>
    </location>
</feature>
<dbReference type="Proteomes" id="UP000887023">
    <property type="component" value="Chromosome"/>
</dbReference>
<feature type="transmembrane region" description="Helical" evidence="1">
    <location>
        <begin position="73"/>
        <end position="93"/>
    </location>
</feature>
<evidence type="ECO:0008006" key="4">
    <source>
        <dbReference type="Google" id="ProtNLM"/>
    </source>
</evidence>
<gene>
    <name evidence="2" type="ORF">KV203_09400</name>
</gene>
<dbReference type="EMBL" id="CP079105">
    <property type="protein sequence ID" value="QXQ15484.1"/>
    <property type="molecule type" value="Genomic_DNA"/>
</dbReference>
<keyword evidence="1" id="KW-0472">Membrane</keyword>
<keyword evidence="1" id="KW-1133">Transmembrane helix</keyword>
<reference evidence="2" key="1">
    <citation type="submission" date="2021-07" db="EMBL/GenBank/DDBJ databases">
        <title>Candidatus Kaistella beijingensis sp. nov. isolated from a municipal wastewater treatment plant is involved in sludge foaming.</title>
        <authorList>
            <person name="Song Y."/>
            <person name="Liu S.-J."/>
        </authorList>
    </citation>
    <scope>NUCLEOTIDE SEQUENCE</scope>
    <source>
        <strain evidence="2">DSM 43998</strain>
    </source>
</reference>
<name>A0ABX8SEU9_9ACTN</name>
<accession>A0ABX8SEU9</accession>
<feature type="transmembrane region" description="Helical" evidence="1">
    <location>
        <begin position="134"/>
        <end position="153"/>
    </location>
</feature>
<organism evidence="2 3">
    <name type="scientific">Skermania pinensis</name>
    <dbReference type="NCBI Taxonomy" id="39122"/>
    <lineage>
        <taxon>Bacteria</taxon>
        <taxon>Bacillati</taxon>
        <taxon>Actinomycetota</taxon>
        <taxon>Actinomycetes</taxon>
        <taxon>Mycobacteriales</taxon>
        <taxon>Gordoniaceae</taxon>
        <taxon>Skermania</taxon>
    </lineage>
</organism>
<protein>
    <recommendedName>
        <fullName evidence="4">ABC transporter permease</fullName>
    </recommendedName>
</protein>
<sequence length="160" mass="16277">MAASAALIFAYRGPTRNRLLAVSGLAVVGGLATTAILEFGFGAYEHNYLHISGAVAAGILAIAYPVLGLESKIGTAGIALMGVLLMFLGNPLSGLGTGPEWLPGIWGEVGQLLPIGAAGTVIRSAAFFDGAGATHAWIVLVCWALAGIVIALLPRRKPVS</sequence>
<dbReference type="RefSeq" id="WP_066468218.1">
    <property type="nucleotide sequence ID" value="NZ_CBCRUZ010000001.1"/>
</dbReference>
<evidence type="ECO:0000313" key="3">
    <source>
        <dbReference type="Proteomes" id="UP000887023"/>
    </source>
</evidence>
<keyword evidence="1" id="KW-0812">Transmembrane</keyword>